<gene>
    <name evidence="2" type="primary">ubiE</name>
    <name evidence="2" type="ORF">CLVI_31500</name>
</gene>
<dbReference type="AlphaFoldDB" id="A0A2T0B7Z5"/>
<dbReference type="InterPro" id="IPR029063">
    <property type="entry name" value="SAM-dependent_MTases_sf"/>
</dbReference>
<feature type="domain" description="Methyltransferase" evidence="1">
    <location>
        <begin position="34"/>
        <end position="143"/>
    </location>
</feature>
<dbReference type="GO" id="GO:0043770">
    <property type="term" value="F:demethylmenaquinone methyltransferase activity"/>
    <property type="evidence" value="ECO:0007669"/>
    <property type="project" value="UniProtKB-EC"/>
</dbReference>
<comment type="caution">
    <text evidence="2">The sequence shown here is derived from an EMBL/GenBank/DDBJ whole genome shotgun (WGS) entry which is preliminary data.</text>
</comment>
<evidence type="ECO:0000313" key="2">
    <source>
        <dbReference type="EMBL" id="PRR80011.1"/>
    </source>
</evidence>
<reference evidence="2 3" key="1">
    <citation type="submission" date="2018-03" db="EMBL/GenBank/DDBJ databases">
        <title>Genome sequence of Clostridium vincentii DSM 10228.</title>
        <authorList>
            <person name="Poehlein A."/>
            <person name="Daniel R."/>
        </authorList>
    </citation>
    <scope>NUCLEOTIDE SEQUENCE [LARGE SCALE GENOMIC DNA]</scope>
    <source>
        <strain evidence="2 3">DSM 10228</strain>
    </source>
</reference>
<dbReference type="GO" id="GO:0032259">
    <property type="term" value="P:methylation"/>
    <property type="evidence" value="ECO:0007669"/>
    <property type="project" value="UniProtKB-KW"/>
</dbReference>
<dbReference type="CDD" id="cd02440">
    <property type="entry name" value="AdoMet_MTases"/>
    <property type="match status" value="1"/>
</dbReference>
<dbReference type="Gene3D" id="3.40.50.150">
    <property type="entry name" value="Vaccinia Virus protein VP39"/>
    <property type="match status" value="1"/>
</dbReference>
<name>A0A2T0B7Z5_9CLOT</name>
<keyword evidence="2" id="KW-0808">Transferase</keyword>
<accession>A0A2T0B7Z5</accession>
<dbReference type="PANTHER" id="PTHR43861">
    <property type="entry name" value="TRANS-ACONITATE 2-METHYLTRANSFERASE-RELATED"/>
    <property type="match status" value="1"/>
</dbReference>
<dbReference type="OrthoDB" id="9784101at2"/>
<protein>
    <submittedName>
        <fullName evidence="2">Demethylmenaquinone methyltransferase</fullName>
        <ecNumber evidence="2">2.1.1.163</ecNumber>
    </submittedName>
</protein>
<keyword evidence="2" id="KW-0489">Methyltransferase</keyword>
<dbReference type="RefSeq" id="WP_106061026.1">
    <property type="nucleotide sequence ID" value="NZ_PVXQ01000050.1"/>
</dbReference>
<dbReference type="EC" id="2.1.1.163" evidence="2"/>
<dbReference type="Pfam" id="PF13847">
    <property type="entry name" value="Methyltransf_31"/>
    <property type="match status" value="1"/>
</dbReference>
<dbReference type="InterPro" id="IPR025714">
    <property type="entry name" value="Methyltranfer_dom"/>
</dbReference>
<evidence type="ECO:0000259" key="1">
    <source>
        <dbReference type="Pfam" id="PF13847"/>
    </source>
</evidence>
<evidence type="ECO:0000313" key="3">
    <source>
        <dbReference type="Proteomes" id="UP000239471"/>
    </source>
</evidence>
<dbReference type="EMBL" id="PVXQ01000050">
    <property type="protein sequence ID" value="PRR80011.1"/>
    <property type="molecule type" value="Genomic_DNA"/>
</dbReference>
<dbReference type="SUPFAM" id="SSF53335">
    <property type="entry name" value="S-adenosyl-L-methionine-dependent methyltransferases"/>
    <property type="match status" value="1"/>
</dbReference>
<dbReference type="Proteomes" id="UP000239471">
    <property type="component" value="Unassembled WGS sequence"/>
</dbReference>
<sequence length="190" mass="21214">MTHKFDVNNRHKLDNEKRRELLPPEKTLISLGLHEGDIMADIGCGIGYFTIPASKIVGASGKVFALDILTEMLEEVEIKVKGNNISNIETILTQENDFRLEDGKITIAFISTVLHEVENIENFLSGIKKSLSPEGRIAIVEWQKINSEFGPPIAHRLDKTDLIKTLARLGFLNISTVDIGENFYGLIAQK</sequence>
<proteinExistence type="predicted"/>
<organism evidence="2 3">
    <name type="scientific">Clostridium vincentii</name>
    <dbReference type="NCBI Taxonomy" id="52704"/>
    <lineage>
        <taxon>Bacteria</taxon>
        <taxon>Bacillati</taxon>
        <taxon>Bacillota</taxon>
        <taxon>Clostridia</taxon>
        <taxon>Eubacteriales</taxon>
        <taxon>Clostridiaceae</taxon>
        <taxon>Clostridium</taxon>
    </lineage>
</organism>
<keyword evidence="3" id="KW-1185">Reference proteome</keyword>